<feature type="domain" description="C-type lectin" evidence="2">
    <location>
        <begin position="41"/>
        <end position="167"/>
    </location>
</feature>
<dbReference type="InterPro" id="IPR016186">
    <property type="entry name" value="C-type_lectin-like/link_sf"/>
</dbReference>
<name>A0A7J7IYL4_BUGNE</name>
<dbReference type="InterPro" id="IPR001304">
    <property type="entry name" value="C-type_lectin-like"/>
</dbReference>
<feature type="chain" id="PRO_5029911577" description="C-type lectin domain-containing protein" evidence="1">
    <location>
        <begin position="30"/>
        <end position="179"/>
    </location>
</feature>
<gene>
    <name evidence="3" type="ORF">EB796_022698</name>
</gene>
<dbReference type="CDD" id="cd00037">
    <property type="entry name" value="CLECT"/>
    <property type="match status" value="1"/>
</dbReference>
<dbReference type="PANTHER" id="PTHR45710:SF26">
    <property type="entry name" value="RH26557P"/>
    <property type="match status" value="1"/>
</dbReference>
<dbReference type="SUPFAM" id="SSF56436">
    <property type="entry name" value="C-type lectin-like"/>
    <property type="match status" value="1"/>
</dbReference>
<organism evidence="3 4">
    <name type="scientific">Bugula neritina</name>
    <name type="common">Brown bryozoan</name>
    <name type="synonym">Sertularia neritina</name>
    <dbReference type="NCBI Taxonomy" id="10212"/>
    <lineage>
        <taxon>Eukaryota</taxon>
        <taxon>Metazoa</taxon>
        <taxon>Spiralia</taxon>
        <taxon>Lophotrochozoa</taxon>
        <taxon>Bryozoa</taxon>
        <taxon>Gymnolaemata</taxon>
        <taxon>Cheilostomatida</taxon>
        <taxon>Flustrina</taxon>
        <taxon>Buguloidea</taxon>
        <taxon>Bugulidae</taxon>
        <taxon>Bugula</taxon>
    </lineage>
</organism>
<comment type="caution">
    <text evidence="3">The sequence shown here is derived from an EMBL/GenBank/DDBJ whole genome shotgun (WGS) entry which is preliminary data.</text>
</comment>
<proteinExistence type="predicted"/>
<reference evidence="3" key="1">
    <citation type="submission" date="2020-06" db="EMBL/GenBank/DDBJ databases">
        <title>Draft genome of Bugula neritina, a colonial animal packing powerful symbionts and potential medicines.</title>
        <authorList>
            <person name="Rayko M."/>
        </authorList>
    </citation>
    <scope>NUCLEOTIDE SEQUENCE [LARGE SCALE GENOMIC DNA]</scope>
    <source>
        <strain evidence="3">Kwan_BN1</strain>
    </source>
</reference>
<keyword evidence="4" id="KW-1185">Reference proteome</keyword>
<dbReference type="InterPro" id="IPR016187">
    <property type="entry name" value="CTDL_fold"/>
</dbReference>
<evidence type="ECO:0000259" key="2">
    <source>
        <dbReference type="PROSITE" id="PS50041"/>
    </source>
</evidence>
<dbReference type="OrthoDB" id="10255512at2759"/>
<dbReference type="Gene3D" id="3.10.100.10">
    <property type="entry name" value="Mannose-Binding Protein A, subunit A"/>
    <property type="match status" value="1"/>
</dbReference>
<evidence type="ECO:0000313" key="3">
    <source>
        <dbReference type="EMBL" id="KAF6018999.1"/>
    </source>
</evidence>
<dbReference type="EMBL" id="VXIV02003260">
    <property type="protein sequence ID" value="KAF6018999.1"/>
    <property type="molecule type" value="Genomic_DNA"/>
</dbReference>
<dbReference type="PANTHER" id="PTHR45710">
    <property type="entry name" value="C-TYPE LECTIN DOMAIN-CONTAINING PROTEIN 180"/>
    <property type="match status" value="1"/>
</dbReference>
<dbReference type="InterPro" id="IPR050828">
    <property type="entry name" value="C-type_lectin/matrix_domain"/>
</dbReference>
<dbReference type="SMART" id="SM00034">
    <property type="entry name" value="CLECT"/>
    <property type="match status" value="1"/>
</dbReference>
<dbReference type="PROSITE" id="PS50041">
    <property type="entry name" value="C_TYPE_LECTIN_2"/>
    <property type="match status" value="1"/>
</dbReference>
<sequence length="179" mass="19881">MGSLNQTALLTFFTVVLWLVACQVNSSDALCPSGGYVHSNNNSICVRMSQDKRSWDSAKAACEKSGDTLLVLDTLELITWFKTQRKTLKAWKTNEPVWIGSKRTGGKWKWYGRVDGSPFLPATYQSGKPLFKPASTTSKTVCVKVQGLPDFSWAEGDCGSARKYMCERPSLQDNLVIWG</sequence>
<evidence type="ECO:0000256" key="1">
    <source>
        <dbReference type="SAM" id="SignalP"/>
    </source>
</evidence>
<protein>
    <recommendedName>
        <fullName evidence="2">C-type lectin domain-containing protein</fullName>
    </recommendedName>
</protein>
<evidence type="ECO:0000313" key="4">
    <source>
        <dbReference type="Proteomes" id="UP000593567"/>
    </source>
</evidence>
<dbReference type="Proteomes" id="UP000593567">
    <property type="component" value="Unassembled WGS sequence"/>
</dbReference>
<dbReference type="Pfam" id="PF00059">
    <property type="entry name" value="Lectin_C"/>
    <property type="match status" value="1"/>
</dbReference>
<feature type="signal peptide" evidence="1">
    <location>
        <begin position="1"/>
        <end position="29"/>
    </location>
</feature>
<keyword evidence="1" id="KW-0732">Signal</keyword>
<dbReference type="AlphaFoldDB" id="A0A7J7IYL4"/>
<accession>A0A7J7IYL4</accession>